<feature type="compositionally biased region" description="Low complexity" evidence="2">
    <location>
        <begin position="1494"/>
        <end position="1506"/>
    </location>
</feature>
<evidence type="ECO:0000313" key="4">
    <source>
        <dbReference type="EMBL" id="CAK0899751.1"/>
    </source>
</evidence>
<evidence type="ECO:0000313" key="5">
    <source>
        <dbReference type="Proteomes" id="UP001189429"/>
    </source>
</evidence>
<comment type="caution">
    <text evidence="4">The sequence shown here is derived from an EMBL/GenBank/DDBJ whole genome shotgun (WGS) entry which is preliminary data.</text>
</comment>
<dbReference type="Pfam" id="PF00075">
    <property type="entry name" value="RNase_H"/>
    <property type="match status" value="1"/>
</dbReference>
<name>A0ABN9XJ10_9DINO</name>
<feature type="compositionally biased region" description="Basic and acidic residues" evidence="2">
    <location>
        <begin position="1518"/>
        <end position="1532"/>
    </location>
</feature>
<feature type="domain" description="RNase H type-1" evidence="3">
    <location>
        <begin position="1257"/>
        <end position="1389"/>
    </location>
</feature>
<accession>A0ABN9XJ10</accession>
<dbReference type="PROSITE" id="PS50879">
    <property type="entry name" value="RNASE_H_1"/>
    <property type="match status" value="1"/>
</dbReference>
<feature type="region of interest" description="Disordered" evidence="2">
    <location>
        <begin position="34"/>
        <end position="68"/>
    </location>
</feature>
<proteinExistence type="predicted"/>
<gene>
    <name evidence="4" type="ORF">PCOR1329_LOCUS77193</name>
</gene>
<protein>
    <recommendedName>
        <fullName evidence="3">RNase H type-1 domain-containing protein</fullName>
    </recommendedName>
</protein>
<sequence>MAGHGGGSEATWDCSCGAKGHWASRAACRACGAERPPWARPRSASASARGRSGATAGASKVEALRRELDGPKENQAVAELRGLITKLEALGSEDEALVSLLASCRSEMARIQEEQRLAKPPHEQLRAIDSKIGELDKRCVAKQEQVAKRKEALANAEKELEAVLAERAALSAERAKVATSHLAELAAKVPSEVAAAVQLVEEWGKQEAASVAAQPRSSDAGGGASAEPFEVLASQEEADAADAAMHDALESALAADLVGPGGDCDRPPSGLSREKIRGVIAAARTKAADRRSGGSGGVIKKKREDTFEIMTANGSGRGAITQLWQEEVAGAGFVESRRADAWLIQEAHLHAGDINTQEAWCRRAEVKAALAPGAASSGGAGGARAASGGVGVAVPAARGLVNAGAAGGGRVTCSDGRGIVAVTDAVRRGGIAPGSIYLANDAVGEASQRPLVEIGDALVSLGRPWVIGGGFNAAPDVFKAKAGWWLEAVQGVIVQSTEGETCFQAATPTNLDYFIVHRCLAESVRSCSTVTPGPFRPHCAVKLVLNARMEIAPLRVLKQPRACPRELPIGPRREAAPPSADLQAHCGRGLEPEERWVNPTSDHPQISGGPKSSGQARHLLAVADYLDDAAVQRRTRRRVPARAAKSCGARWVAALAAVAVATANALAGLASEARAKAAAMAVEHSRHRHGCFNRWVLDALEHGAGGLHAWRRGPRGWLEDELDLLGAPRAGQREVGAVGRYWAHEVWSLDDGSDGWQDFEKQTDSEALPRPTAVEWLDAAKSFAKRTGTGVDRVSPRAFAQVSDATAEIFVDIGMAAEEWGGWPLAARASLIAMLPKIWNKLGQAEARRWEASLRGSGAGAFWGGPGRSAQVSAWRQALAAEAAGGRQLHGAALLIDLEKEYGACSDGDLKSDMHMFYDDTTVACHGRAPRQIARHLVEAGLAVAAGLTLLGCRTSGTKTEAALKASTLSAKLAKVTKNLGVDFCLDGSAAAGVARGRHAEAREQLGRVGGARRQSISAAVRLLAGGLLPTTAHGCCAQVGSALAAAPWRDPWCSQAEQAPMAWGRGLARNRPDTTLDVLWAWRRAVQVRLEQGPGALAGRGPAAAALLALERLGWDSTAMHRWAVDNGTALKLEEIGGRALRRSSARSAALGGLRPVARRAALDPPLRRSGACPAGCGGRGTVRHLARRRPALAAERRDAIAGDVVLQAFADVAEASDSEGPRYSRALIPDQTAALPPLLKTEEVRWSSSHGYAALAGANVLYTDGSAMHGKAGSPEDANAGEIMAAARALRWGLPGANGVLEIRTDCKLLVTGFAAGKAWCCAWDRPYMEVWREFWQAVDSFGGQQCVRVTNVKGHATLRSVHDGHTRMDDYDGNRAADSFAKTGAELHPMSEAAMERIELADAIAVAAARWLGEALQLGSTALTAADGADAGAAESTCCGRSCGRRGAARCSDGGPGCSRWPCGAHGTAVSDANGTRWLCDACAGRWDGTPVPGGPTAASAGSAAGGPPGPQSAGRERRAPDQVADPRRGRARTSTSTSRRGAEGAGAAAAAAVAAAALAAQGPRRLVHCAVCGCYADGARVVALRSPCAGGASARQAAALRRMRLGRHTTRGGAGALLEDGRTEPLRRQRSRSRGRGSEAGGPSR</sequence>
<evidence type="ECO:0000259" key="3">
    <source>
        <dbReference type="PROSITE" id="PS50879"/>
    </source>
</evidence>
<dbReference type="Proteomes" id="UP001189429">
    <property type="component" value="Unassembled WGS sequence"/>
</dbReference>
<feature type="region of interest" description="Disordered" evidence="2">
    <location>
        <begin position="1494"/>
        <end position="1547"/>
    </location>
</feature>
<dbReference type="InterPro" id="IPR012337">
    <property type="entry name" value="RNaseH-like_sf"/>
</dbReference>
<feature type="region of interest" description="Disordered" evidence="2">
    <location>
        <begin position="1611"/>
        <end position="1649"/>
    </location>
</feature>
<feature type="coiled-coil region" evidence="1">
    <location>
        <begin position="139"/>
        <end position="173"/>
    </location>
</feature>
<dbReference type="EMBL" id="CAUYUJ010020660">
    <property type="protein sequence ID" value="CAK0899751.1"/>
    <property type="molecule type" value="Genomic_DNA"/>
</dbReference>
<organism evidence="4 5">
    <name type="scientific">Prorocentrum cordatum</name>
    <dbReference type="NCBI Taxonomy" id="2364126"/>
    <lineage>
        <taxon>Eukaryota</taxon>
        <taxon>Sar</taxon>
        <taxon>Alveolata</taxon>
        <taxon>Dinophyceae</taxon>
        <taxon>Prorocentrales</taxon>
        <taxon>Prorocentraceae</taxon>
        <taxon>Prorocentrum</taxon>
    </lineage>
</organism>
<keyword evidence="5" id="KW-1185">Reference proteome</keyword>
<feature type="compositionally biased region" description="Low complexity" evidence="2">
    <location>
        <begin position="34"/>
        <end position="59"/>
    </location>
</feature>
<dbReference type="Gene3D" id="3.30.420.10">
    <property type="entry name" value="Ribonuclease H-like superfamily/Ribonuclease H"/>
    <property type="match status" value="1"/>
</dbReference>
<dbReference type="InterPro" id="IPR002156">
    <property type="entry name" value="RNaseH_domain"/>
</dbReference>
<feature type="compositionally biased region" description="Low complexity" evidence="2">
    <location>
        <begin position="1536"/>
        <end position="1547"/>
    </location>
</feature>
<reference evidence="4" key="1">
    <citation type="submission" date="2023-10" db="EMBL/GenBank/DDBJ databases">
        <authorList>
            <person name="Chen Y."/>
            <person name="Shah S."/>
            <person name="Dougan E. K."/>
            <person name="Thang M."/>
            <person name="Chan C."/>
        </authorList>
    </citation>
    <scope>NUCLEOTIDE SEQUENCE [LARGE SCALE GENOMIC DNA]</scope>
</reference>
<evidence type="ECO:0000256" key="1">
    <source>
        <dbReference type="SAM" id="Coils"/>
    </source>
</evidence>
<dbReference type="InterPro" id="IPR036691">
    <property type="entry name" value="Endo/exonu/phosph_ase_sf"/>
</dbReference>
<dbReference type="InterPro" id="IPR036397">
    <property type="entry name" value="RNaseH_sf"/>
</dbReference>
<evidence type="ECO:0000256" key="2">
    <source>
        <dbReference type="SAM" id="MobiDB-lite"/>
    </source>
</evidence>
<dbReference type="Gene3D" id="3.60.10.10">
    <property type="entry name" value="Endonuclease/exonuclease/phosphatase"/>
    <property type="match status" value="1"/>
</dbReference>
<keyword evidence="1" id="KW-0175">Coiled coil</keyword>
<dbReference type="SUPFAM" id="SSF53098">
    <property type="entry name" value="Ribonuclease H-like"/>
    <property type="match status" value="1"/>
</dbReference>
<dbReference type="SUPFAM" id="SSF56219">
    <property type="entry name" value="DNase I-like"/>
    <property type="match status" value="1"/>
</dbReference>